<proteinExistence type="predicted"/>
<dbReference type="Pfam" id="PF14530">
    <property type="entry name" value="DUF4439"/>
    <property type="match status" value="1"/>
</dbReference>
<accession>A0A6J7SCB9</accession>
<evidence type="ECO:0000259" key="1">
    <source>
        <dbReference type="Pfam" id="PF14530"/>
    </source>
</evidence>
<dbReference type="EMBL" id="CAFBIZ010000235">
    <property type="protein sequence ID" value="CAB4852150.1"/>
    <property type="molecule type" value="Genomic_DNA"/>
</dbReference>
<dbReference type="Gene3D" id="1.20.1260.10">
    <property type="match status" value="1"/>
</dbReference>
<dbReference type="SUPFAM" id="SSF47240">
    <property type="entry name" value="Ferritin-like"/>
    <property type="match status" value="1"/>
</dbReference>
<name>A0A6J7SCB9_9ZZZZ</name>
<dbReference type="AlphaFoldDB" id="A0A6J7SCB9"/>
<dbReference type="EMBL" id="CAFBND010000113">
    <property type="protein sequence ID" value="CAB4956232.1"/>
    <property type="molecule type" value="Genomic_DNA"/>
</dbReference>
<reference evidence="4" key="1">
    <citation type="submission" date="2020-05" db="EMBL/GenBank/DDBJ databases">
        <authorList>
            <person name="Chiriac C."/>
            <person name="Salcher M."/>
            <person name="Ghai R."/>
            <person name="Kavagutti S V."/>
        </authorList>
    </citation>
    <scope>NUCLEOTIDE SEQUENCE</scope>
</reference>
<dbReference type="InterPro" id="IPR029447">
    <property type="entry name" value="DUF4439"/>
</dbReference>
<organism evidence="4">
    <name type="scientific">freshwater metagenome</name>
    <dbReference type="NCBI Taxonomy" id="449393"/>
    <lineage>
        <taxon>unclassified sequences</taxon>
        <taxon>metagenomes</taxon>
        <taxon>ecological metagenomes</taxon>
    </lineage>
</organism>
<feature type="domain" description="DUF4439" evidence="1">
    <location>
        <begin position="14"/>
        <end position="128"/>
    </location>
</feature>
<sequence length="135" mass="13697">MSEAASIALVADGTQAAIYAYGLIAARLEGAEKSQALSAMATHRLERDVLRGKVITLRGVPGPAAAAYTPPFPITDADSARALAALVEDRLAGQWAGLAAAATGNARKSAALHAQECAVRSVTWSGVAPVWAGAS</sequence>
<dbReference type="EMBL" id="CAFBPU010000059">
    <property type="protein sequence ID" value="CAB5038915.1"/>
    <property type="molecule type" value="Genomic_DNA"/>
</dbReference>
<protein>
    <submittedName>
        <fullName evidence="4">Unannotated protein</fullName>
    </submittedName>
</protein>
<evidence type="ECO:0000313" key="2">
    <source>
        <dbReference type="EMBL" id="CAB4852150.1"/>
    </source>
</evidence>
<gene>
    <name evidence="2" type="ORF">UFOPK3268_01533</name>
    <name evidence="3" type="ORF">UFOPK3752_01981</name>
    <name evidence="4" type="ORF">UFOPK4150_02091</name>
</gene>
<evidence type="ECO:0000313" key="4">
    <source>
        <dbReference type="EMBL" id="CAB5038915.1"/>
    </source>
</evidence>
<dbReference type="InterPro" id="IPR012347">
    <property type="entry name" value="Ferritin-like"/>
</dbReference>
<evidence type="ECO:0000313" key="3">
    <source>
        <dbReference type="EMBL" id="CAB4956232.1"/>
    </source>
</evidence>
<dbReference type="InterPro" id="IPR009078">
    <property type="entry name" value="Ferritin-like_SF"/>
</dbReference>